<dbReference type="InterPro" id="IPR036576">
    <property type="entry name" value="WRKY_dom_sf"/>
</dbReference>
<feature type="compositionally biased region" description="Basic and acidic residues" evidence="6">
    <location>
        <begin position="127"/>
        <end position="141"/>
    </location>
</feature>
<proteinExistence type="predicted"/>
<evidence type="ECO:0000256" key="3">
    <source>
        <dbReference type="ARBA" id="ARBA00023125"/>
    </source>
</evidence>
<comment type="subcellular location">
    <subcellularLocation>
        <location evidence="1">Nucleus</location>
    </subcellularLocation>
</comment>
<dbReference type="FunFam" id="2.20.25.80:FF:000003">
    <property type="entry name" value="WRKY transcription factor 57"/>
    <property type="match status" value="1"/>
</dbReference>
<protein>
    <recommendedName>
        <fullName evidence="7">WRKY domain-containing protein</fullName>
    </recommendedName>
</protein>
<dbReference type="Gene3D" id="2.20.25.80">
    <property type="entry name" value="WRKY domain"/>
    <property type="match status" value="1"/>
</dbReference>
<feature type="compositionally biased region" description="Low complexity" evidence="6">
    <location>
        <begin position="106"/>
        <end position="118"/>
    </location>
</feature>
<evidence type="ECO:0000313" key="8">
    <source>
        <dbReference type="EMBL" id="PAN18110.1"/>
    </source>
</evidence>
<dbReference type="PANTHER" id="PTHR31221:SF363">
    <property type="entry name" value="OS05G0565900 PROTEIN"/>
    <property type="match status" value="1"/>
</dbReference>
<name>A0A2S3H9K9_9POAL</name>
<evidence type="ECO:0000256" key="1">
    <source>
        <dbReference type="ARBA" id="ARBA00004123"/>
    </source>
</evidence>
<dbReference type="Proteomes" id="UP000243499">
    <property type="component" value="Chromosome 3"/>
</dbReference>
<feature type="domain" description="WRKY" evidence="7">
    <location>
        <begin position="182"/>
        <end position="247"/>
    </location>
</feature>
<dbReference type="EMBL" id="CM008048">
    <property type="protein sequence ID" value="PAN18110.1"/>
    <property type="molecule type" value="Genomic_DNA"/>
</dbReference>
<dbReference type="PROSITE" id="PS50811">
    <property type="entry name" value="WRKY"/>
    <property type="match status" value="1"/>
</dbReference>
<keyword evidence="5" id="KW-0539">Nucleus</keyword>
<sequence length="408" mass="43134">MSGARHDHAGGHHQHHLSGDFQFHDELASLFAQRPDAPTPMMQQPWFTDYLHASAPTPLDYDAFAGDDFDVPAVDEDVKRELVVDTTGAAAGSGGGTTTAPLTPNSMSMSSTSSEACGAGAGAGDESAGKCKKEEGEESKDGSAAAKGDGEGEEKNKKGAAKGKGKGEKRPRQPRFAFMTKSEVDHLEDGYRWRKYGQKAVKNSPFPRSYYRCTTQKCPVKKRVERSFQDAAVVITTYEGKHTHPIPATLRGSSHLLAAHHHADLHHPHFRMPPPPTVALGVGAGGGHAFRPGGGSAFDALGLLQPQQLQQGHHHAAQQLVVSGAGAAAVSGLQQANAAMSSHALPDHQHGLAAIVGTAGTTIATATTAAASAPLRMQHFMAQDYAGLLQDMFPSFVHNNDDGDNHHH</sequence>
<accession>A0A2S3H9K9</accession>
<feature type="compositionally biased region" description="Basic and acidic residues" evidence="6">
    <location>
        <begin position="148"/>
        <end position="157"/>
    </location>
</feature>
<keyword evidence="2" id="KW-0805">Transcription regulation</keyword>
<evidence type="ECO:0000256" key="2">
    <source>
        <dbReference type="ARBA" id="ARBA00023015"/>
    </source>
</evidence>
<evidence type="ECO:0000256" key="5">
    <source>
        <dbReference type="ARBA" id="ARBA00023242"/>
    </source>
</evidence>
<dbReference type="InterPro" id="IPR003657">
    <property type="entry name" value="WRKY_dom"/>
</dbReference>
<gene>
    <name evidence="8" type="ORF">PAHAL_3G179100</name>
</gene>
<evidence type="ECO:0000256" key="6">
    <source>
        <dbReference type="SAM" id="MobiDB-lite"/>
    </source>
</evidence>
<dbReference type="GO" id="GO:0005634">
    <property type="term" value="C:nucleus"/>
    <property type="evidence" value="ECO:0007669"/>
    <property type="project" value="UniProtKB-SubCell"/>
</dbReference>
<keyword evidence="3" id="KW-0238">DNA-binding</keyword>
<feature type="region of interest" description="Disordered" evidence="6">
    <location>
        <begin position="86"/>
        <end position="175"/>
    </location>
</feature>
<organism evidence="8">
    <name type="scientific">Panicum hallii</name>
    <dbReference type="NCBI Taxonomy" id="206008"/>
    <lineage>
        <taxon>Eukaryota</taxon>
        <taxon>Viridiplantae</taxon>
        <taxon>Streptophyta</taxon>
        <taxon>Embryophyta</taxon>
        <taxon>Tracheophyta</taxon>
        <taxon>Spermatophyta</taxon>
        <taxon>Magnoliopsida</taxon>
        <taxon>Liliopsida</taxon>
        <taxon>Poales</taxon>
        <taxon>Poaceae</taxon>
        <taxon>PACMAD clade</taxon>
        <taxon>Panicoideae</taxon>
        <taxon>Panicodae</taxon>
        <taxon>Paniceae</taxon>
        <taxon>Panicinae</taxon>
        <taxon>Panicum</taxon>
        <taxon>Panicum sect. Panicum</taxon>
    </lineage>
</organism>
<evidence type="ECO:0000259" key="7">
    <source>
        <dbReference type="PROSITE" id="PS50811"/>
    </source>
</evidence>
<dbReference type="SUPFAM" id="SSF118290">
    <property type="entry name" value="WRKY DNA-binding domain"/>
    <property type="match status" value="1"/>
</dbReference>
<dbReference type="PANTHER" id="PTHR31221">
    <property type="entry name" value="WRKY TRANSCRIPTION FACTOR PROTEIN 1-RELATED"/>
    <property type="match status" value="1"/>
</dbReference>
<dbReference type="AlphaFoldDB" id="A0A2S3H9K9"/>
<reference evidence="8" key="1">
    <citation type="submission" date="2018-04" db="EMBL/GenBank/DDBJ databases">
        <title>WGS assembly of Panicum hallii.</title>
        <authorList>
            <person name="Lovell J."/>
            <person name="Jenkins J."/>
            <person name="Lowry D."/>
            <person name="Mamidi S."/>
            <person name="Sreedasyam A."/>
            <person name="Weng X."/>
            <person name="Barry K."/>
            <person name="Bonette J."/>
            <person name="Campitelli B."/>
            <person name="Daum C."/>
            <person name="Gordon S."/>
            <person name="Gould B."/>
            <person name="Lipzen A."/>
            <person name="Macqueen A."/>
            <person name="Palacio-Mejia J."/>
            <person name="Plott C."/>
            <person name="Shakirov E."/>
            <person name="Shu S."/>
            <person name="Yoshinaga Y."/>
            <person name="Zane M."/>
            <person name="Rokhsar D."/>
            <person name="Grimwood J."/>
            <person name="Schmutz J."/>
            <person name="Juenger T."/>
        </authorList>
    </citation>
    <scope>NUCLEOTIDE SEQUENCE [LARGE SCALE GENOMIC DNA]</scope>
    <source>
        <strain evidence="8">FIL2</strain>
    </source>
</reference>
<dbReference type="Gramene" id="PAN18110">
    <property type="protein sequence ID" value="PAN18110"/>
    <property type="gene ID" value="PAHAL_3G179100"/>
</dbReference>
<dbReference type="SMART" id="SM00774">
    <property type="entry name" value="WRKY"/>
    <property type="match status" value="1"/>
</dbReference>
<dbReference type="GO" id="GO:0003700">
    <property type="term" value="F:DNA-binding transcription factor activity"/>
    <property type="evidence" value="ECO:0007669"/>
    <property type="project" value="InterPro"/>
</dbReference>
<evidence type="ECO:0000256" key="4">
    <source>
        <dbReference type="ARBA" id="ARBA00023163"/>
    </source>
</evidence>
<dbReference type="Pfam" id="PF03106">
    <property type="entry name" value="WRKY"/>
    <property type="match status" value="1"/>
</dbReference>
<dbReference type="InterPro" id="IPR044810">
    <property type="entry name" value="WRKY_plant"/>
</dbReference>
<dbReference type="GO" id="GO:0043565">
    <property type="term" value="F:sequence-specific DNA binding"/>
    <property type="evidence" value="ECO:0007669"/>
    <property type="project" value="InterPro"/>
</dbReference>
<keyword evidence="4" id="KW-0804">Transcription</keyword>